<reference evidence="1" key="1">
    <citation type="submission" date="2014-12" db="EMBL/GenBank/DDBJ databases">
        <title>Insight into the proteome of Arion vulgaris.</title>
        <authorList>
            <person name="Aradska J."/>
            <person name="Bulat T."/>
            <person name="Smidak R."/>
            <person name="Sarate P."/>
            <person name="Gangsoo J."/>
            <person name="Sialana F."/>
            <person name="Bilban M."/>
            <person name="Lubec G."/>
        </authorList>
    </citation>
    <scope>NUCLEOTIDE SEQUENCE</scope>
    <source>
        <tissue evidence="1">Skin</tissue>
    </source>
</reference>
<feature type="non-terminal residue" evidence="1">
    <location>
        <position position="114"/>
    </location>
</feature>
<accession>A0A0B6YZ94</accession>
<dbReference type="AlphaFoldDB" id="A0A0B6YZ94"/>
<gene>
    <name evidence="1" type="primary">ORF42903</name>
</gene>
<protein>
    <submittedName>
        <fullName evidence="1">Uncharacterized protein</fullName>
    </submittedName>
</protein>
<dbReference type="EMBL" id="HACG01014804">
    <property type="protein sequence ID" value="CEK61669.1"/>
    <property type="molecule type" value="Transcribed_RNA"/>
</dbReference>
<feature type="non-terminal residue" evidence="1">
    <location>
        <position position="1"/>
    </location>
</feature>
<sequence length="114" mass="12943">RNDIQMNPVYFNKQTVPDSLSVKKRFSGKNENADFVLQEDNVAINDANTKRLKHGKQTTTELSDTQDHVYSESGKLCVASMFKKRDCEIMEKIPVSVCDKNFKPEMVVVDAEKG</sequence>
<name>A0A0B6YZ94_9EUPU</name>
<evidence type="ECO:0000313" key="1">
    <source>
        <dbReference type="EMBL" id="CEK61669.1"/>
    </source>
</evidence>
<organism evidence="1">
    <name type="scientific">Arion vulgaris</name>
    <dbReference type="NCBI Taxonomy" id="1028688"/>
    <lineage>
        <taxon>Eukaryota</taxon>
        <taxon>Metazoa</taxon>
        <taxon>Spiralia</taxon>
        <taxon>Lophotrochozoa</taxon>
        <taxon>Mollusca</taxon>
        <taxon>Gastropoda</taxon>
        <taxon>Heterobranchia</taxon>
        <taxon>Euthyneura</taxon>
        <taxon>Panpulmonata</taxon>
        <taxon>Eupulmonata</taxon>
        <taxon>Stylommatophora</taxon>
        <taxon>Helicina</taxon>
        <taxon>Arionoidea</taxon>
        <taxon>Arionidae</taxon>
        <taxon>Arion</taxon>
    </lineage>
</organism>
<proteinExistence type="predicted"/>